<comment type="caution">
    <text evidence="12">The sequence shown here is derived from an EMBL/GenBank/DDBJ whole genome shotgun (WGS) entry which is preliminary data.</text>
</comment>
<evidence type="ECO:0000256" key="11">
    <source>
        <dbReference type="SAM" id="MobiDB-lite"/>
    </source>
</evidence>
<evidence type="ECO:0000256" key="10">
    <source>
        <dbReference type="RuleBase" id="RU003785"/>
    </source>
</evidence>
<comment type="catalytic activity">
    <reaction evidence="9">
        <text>adenosine(37) in tRNA + dimethylallyl diphosphate = N(6)-dimethylallyladenosine(37) in tRNA + diphosphate</text>
        <dbReference type="Rhea" id="RHEA:26482"/>
        <dbReference type="Rhea" id="RHEA-COMP:10162"/>
        <dbReference type="Rhea" id="RHEA-COMP:10375"/>
        <dbReference type="ChEBI" id="CHEBI:33019"/>
        <dbReference type="ChEBI" id="CHEBI:57623"/>
        <dbReference type="ChEBI" id="CHEBI:74411"/>
        <dbReference type="ChEBI" id="CHEBI:74415"/>
        <dbReference type="EC" id="2.5.1.75"/>
    </reaction>
</comment>
<accession>A0A7J7IL51</accession>
<evidence type="ECO:0000256" key="8">
    <source>
        <dbReference type="ARBA" id="ARBA00022842"/>
    </source>
</evidence>
<feature type="region of interest" description="Disordered" evidence="11">
    <location>
        <begin position="252"/>
        <end position="287"/>
    </location>
</feature>
<dbReference type="EC" id="2.5.1.75" evidence="3"/>
<dbReference type="Gene3D" id="1.10.20.140">
    <property type="match status" value="1"/>
</dbReference>
<keyword evidence="7 10" id="KW-0067">ATP-binding</keyword>
<evidence type="ECO:0000256" key="6">
    <source>
        <dbReference type="ARBA" id="ARBA00022741"/>
    </source>
</evidence>
<dbReference type="AlphaFoldDB" id="A0A7J7IL51"/>
<evidence type="ECO:0000256" key="2">
    <source>
        <dbReference type="ARBA" id="ARBA00005842"/>
    </source>
</evidence>
<dbReference type="PANTHER" id="PTHR11088:SF60">
    <property type="entry name" value="TRNA DIMETHYLALLYLTRANSFERASE"/>
    <property type="match status" value="1"/>
</dbReference>
<keyword evidence="6 10" id="KW-0547">Nucleotide-binding</keyword>
<dbReference type="GO" id="GO:0005524">
    <property type="term" value="F:ATP binding"/>
    <property type="evidence" value="ECO:0007669"/>
    <property type="project" value="UniProtKB-KW"/>
</dbReference>
<evidence type="ECO:0000256" key="3">
    <source>
        <dbReference type="ARBA" id="ARBA00012665"/>
    </source>
</evidence>
<dbReference type="CDD" id="cd02019">
    <property type="entry name" value="NK"/>
    <property type="match status" value="1"/>
</dbReference>
<dbReference type="NCBIfam" id="TIGR00174">
    <property type="entry name" value="miaA"/>
    <property type="match status" value="1"/>
</dbReference>
<evidence type="ECO:0000313" key="12">
    <source>
        <dbReference type="EMBL" id="KAF6003409.1"/>
    </source>
</evidence>
<dbReference type="OrthoDB" id="775260at2759"/>
<dbReference type="GO" id="GO:0052381">
    <property type="term" value="F:tRNA dimethylallyltransferase activity"/>
    <property type="evidence" value="ECO:0007669"/>
    <property type="project" value="UniProtKB-EC"/>
</dbReference>
<gene>
    <name evidence="12" type="ORF">F1559_004529</name>
</gene>
<dbReference type="GO" id="GO:0006400">
    <property type="term" value="P:tRNA modification"/>
    <property type="evidence" value="ECO:0007669"/>
    <property type="project" value="TreeGrafter"/>
</dbReference>
<protein>
    <recommendedName>
        <fullName evidence="3">tRNA dimethylallyltransferase</fullName>
        <ecNumber evidence="3">2.5.1.75</ecNumber>
    </recommendedName>
</protein>
<evidence type="ECO:0000313" key="13">
    <source>
        <dbReference type="Proteomes" id="UP000530660"/>
    </source>
</evidence>
<evidence type="ECO:0000256" key="9">
    <source>
        <dbReference type="ARBA" id="ARBA00049563"/>
    </source>
</evidence>
<name>A0A7J7IL51_9RHOD</name>
<dbReference type="PANTHER" id="PTHR11088">
    <property type="entry name" value="TRNA DIMETHYLALLYLTRANSFERASE"/>
    <property type="match status" value="1"/>
</dbReference>
<evidence type="ECO:0000256" key="4">
    <source>
        <dbReference type="ARBA" id="ARBA00022679"/>
    </source>
</evidence>
<keyword evidence="5" id="KW-0819">tRNA processing</keyword>
<keyword evidence="13" id="KW-1185">Reference proteome</keyword>
<dbReference type="SUPFAM" id="SSF52540">
    <property type="entry name" value="P-loop containing nucleoside triphosphate hydrolases"/>
    <property type="match status" value="2"/>
</dbReference>
<feature type="compositionally biased region" description="Polar residues" evidence="11">
    <location>
        <begin position="256"/>
        <end position="272"/>
    </location>
</feature>
<dbReference type="InterPro" id="IPR027417">
    <property type="entry name" value="P-loop_NTPase"/>
</dbReference>
<evidence type="ECO:0000256" key="5">
    <source>
        <dbReference type="ARBA" id="ARBA00022694"/>
    </source>
</evidence>
<dbReference type="EMBL" id="VWRR01000007">
    <property type="protein sequence ID" value="KAF6003409.1"/>
    <property type="molecule type" value="Genomic_DNA"/>
</dbReference>
<sequence>MGVRHAFVTVVGFKGTLRQQVGWRDASLLPVGLRRRFRRASYPRNYRVSCPHMESFGHRGGFERERPRVVVIAGPTAVGKSELAHALASRLNGEIVSADSVQVYRGLDIGSNKPSAVERATVRYHLVDILEPSRDAFSAGAFFELARTATADILARNRVPIVVGGTMMYLRWYVLGKPATIAATPEVTQAVVKELKNDGWNWDRSLARLAAVDPARAATLHRNDWYRLRRALEVLKSTGGVGIGVLPRLGGAPPASKSSPINASRQPLSNETVWEDEAEPVQHSSGQVDDSRLDYDFRCYFLALPRALLNQRIDVRCEEMVARGLLRETAMLLQGPWVGIQSLDEFSAAHRTENGTLSAFRAIGYRQSIEYLVHGERSPDGLRSFLQKFMQASRQYARRQIQWYRAERRFRWRAADRIDLVDTIEHELRADDEARVFLDDDEEDRRLREESRRQAKSMKRYRSTLRLFDTDEKAWQVLREIDWFRPGSPSFEAKSP</sequence>
<keyword evidence="8" id="KW-0460">Magnesium</keyword>
<dbReference type="GO" id="GO:0009691">
    <property type="term" value="P:cytokinin biosynthetic process"/>
    <property type="evidence" value="ECO:0007669"/>
    <property type="project" value="TreeGrafter"/>
</dbReference>
<comment type="cofactor">
    <cofactor evidence="1">
        <name>Mg(2+)</name>
        <dbReference type="ChEBI" id="CHEBI:18420"/>
    </cofactor>
</comment>
<comment type="similarity">
    <text evidence="2 10">Belongs to the IPP transferase family.</text>
</comment>
<proteinExistence type="inferred from homology"/>
<dbReference type="InterPro" id="IPR039657">
    <property type="entry name" value="Dimethylallyltransferase"/>
</dbReference>
<reference evidence="12 13" key="1">
    <citation type="journal article" date="2020" name="J. Phycol.">
        <title>Comparative genome analysis reveals Cyanidiococcus gen. nov., a new extremophilic red algal genus sister to Cyanidioschyzon (Cyanidioschyzonaceae, Rhodophyta).</title>
        <authorList>
            <person name="Liu S.-L."/>
            <person name="Chiang Y.-R."/>
            <person name="Yoon H.S."/>
            <person name="Fu H.-Y."/>
        </authorList>
    </citation>
    <scope>NUCLEOTIDE SEQUENCE [LARGE SCALE GENOMIC DNA]</scope>
    <source>
        <strain evidence="12 13">THAL066</strain>
    </source>
</reference>
<dbReference type="InterPro" id="IPR018022">
    <property type="entry name" value="IPT"/>
</dbReference>
<organism evidence="12 13">
    <name type="scientific">Cyanidiococcus yangmingshanensis</name>
    <dbReference type="NCBI Taxonomy" id="2690220"/>
    <lineage>
        <taxon>Eukaryota</taxon>
        <taxon>Rhodophyta</taxon>
        <taxon>Bangiophyceae</taxon>
        <taxon>Cyanidiales</taxon>
        <taxon>Cyanidiaceae</taxon>
        <taxon>Cyanidiococcus</taxon>
    </lineage>
</organism>
<dbReference type="Gene3D" id="3.40.50.300">
    <property type="entry name" value="P-loop containing nucleotide triphosphate hydrolases"/>
    <property type="match status" value="1"/>
</dbReference>
<evidence type="ECO:0000256" key="1">
    <source>
        <dbReference type="ARBA" id="ARBA00001946"/>
    </source>
</evidence>
<keyword evidence="4 10" id="KW-0808">Transferase</keyword>
<evidence type="ECO:0000256" key="7">
    <source>
        <dbReference type="ARBA" id="ARBA00022840"/>
    </source>
</evidence>
<dbReference type="Proteomes" id="UP000530660">
    <property type="component" value="Unassembled WGS sequence"/>
</dbReference>
<dbReference type="HAMAP" id="MF_00185">
    <property type="entry name" value="IPP_trans"/>
    <property type="match status" value="1"/>
</dbReference>
<dbReference type="Pfam" id="PF01715">
    <property type="entry name" value="IPPT"/>
    <property type="match status" value="1"/>
</dbReference>